<dbReference type="Proteomes" id="UP001604277">
    <property type="component" value="Unassembled WGS sequence"/>
</dbReference>
<keyword evidence="3" id="KW-0732">Signal</keyword>
<dbReference type="GO" id="GO:0016301">
    <property type="term" value="F:kinase activity"/>
    <property type="evidence" value="ECO:0007669"/>
    <property type="project" value="UniProtKB-KW"/>
</dbReference>
<evidence type="ECO:0000259" key="7">
    <source>
        <dbReference type="PROSITE" id="PS50026"/>
    </source>
</evidence>
<dbReference type="SMART" id="SM00181">
    <property type="entry name" value="EGF"/>
    <property type="match status" value="2"/>
</dbReference>
<dbReference type="Gene3D" id="2.10.25.10">
    <property type="entry name" value="Laminin"/>
    <property type="match status" value="2"/>
</dbReference>
<comment type="caution">
    <text evidence="8">The sequence shown here is derived from an EMBL/GenBank/DDBJ whole genome shotgun (WGS) entry which is preliminary data.</text>
</comment>
<dbReference type="PANTHER" id="PTHR33491">
    <property type="entry name" value="OSJNBA0016N04.9 PROTEIN"/>
    <property type="match status" value="1"/>
</dbReference>
<protein>
    <submittedName>
        <fullName evidence="8">Wall-associated receptor kinase 2</fullName>
    </submittedName>
</protein>
<dbReference type="Pfam" id="PF07645">
    <property type="entry name" value="EGF_CA"/>
    <property type="match status" value="1"/>
</dbReference>
<dbReference type="InterPro" id="IPR001881">
    <property type="entry name" value="EGF-like_Ca-bd_dom"/>
</dbReference>
<evidence type="ECO:0000256" key="5">
    <source>
        <dbReference type="ARBA" id="ARBA00023157"/>
    </source>
</evidence>
<dbReference type="PROSITE" id="PS01186">
    <property type="entry name" value="EGF_2"/>
    <property type="match status" value="1"/>
</dbReference>
<evidence type="ECO:0000256" key="4">
    <source>
        <dbReference type="ARBA" id="ARBA00022737"/>
    </source>
</evidence>
<dbReference type="FunFam" id="2.10.25.10:FF:000038">
    <property type="entry name" value="Fibrillin 2"/>
    <property type="match status" value="1"/>
</dbReference>
<evidence type="ECO:0000256" key="3">
    <source>
        <dbReference type="ARBA" id="ARBA00022729"/>
    </source>
</evidence>
<feature type="domain" description="EGF-like" evidence="7">
    <location>
        <begin position="256"/>
        <end position="298"/>
    </location>
</feature>
<comment type="subcellular location">
    <subcellularLocation>
        <location evidence="1">Membrane</location>
        <topology evidence="1">Single-pass membrane protein</topology>
    </subcellularLocation>
</comment>
<dbReference type="AlphaFoldDB" id="A0ABD1NZ84"/>
<gene>
    <name evidence="8" type="ORF">Fot_56732</name>
</gene>
<sequence length="355" mass="39253">MAVAVAPPPSNALESTKPGCQSRCGNLEIPYPFGIGSNCSQNPFFDISCNTYFNPPKPYLFDVSDFDIYAIPYEVVNISETQIYVNNSKAQLSMACYGKGIDNKTQNSTIYMNFLDSPYTLSDANQVTSIGCDDLAMVQQDSIKASSGSCASYCSHRQNPVGFGSCPGRGCCRTSISKSDILRVELFDMHSFWGRHTKRFRCSFAFIGKIGGYDKFNFHLSHLNDPTNFLKNYNEEFMGMPLVLDWSIMDSNCTYAPNSTNYACQKNSNCIDMDSTKLGGYHCRCKKGYEGNPYLGCHDINECEKSNHCVSIGTCTNTPGSYNCLCPDGYHGDGKKYGIGCIPYYAIVVISISNK</sequence>
<name>A0ABD1NZ84_9LAMI</name>
<dbReference type="InterPro" id="IPR000152">
    <property type="entry name" value="EGF-type_Asp/Asn_hydroxyl_site"/>
</dbReference>
<dbReference type="GO" id="GO:0016020">
    <property type="term" value="C:membrane"/>
    <property type="evidence" value="ECO:0007669"/>
    <property type="project" value="UniProtKB-SubCell"/>
</dbReference>
<dbReference type="EMBL" id="JBFOLJ010000055">
    <property type="protein sequence ID" value="KAL2456704.1"/>
    <property type="molecule type" value="Genomic_DNA"/>
</dbReference>
<dbReference type="SUPFAM" id="SSF57196">
    <property type="entry name" value="EGF/Laminin"/>
    <property type="match status" value="1"/>
</dbReference>
<dbReference type="InterPro" id="IPR025287">
    <property type="entry name" value="WAK_GUB"/>
</dbReference>
<keyword evidence="8" id="KW-0808">Transferase</keyword>
<accession>A0ABD1NZ84</accession>
<proteinExistence type="predicted"/>
<dbReference type="PROSITE" id="PS00010">
    <property type="entry name" value="ASX_HYDROXYL"/>
    <property type="match status" value="1"/>
</dbReference>
<dbReference type="PROSITE" id="PS50026">
    <property type="entry name" value="EGF_3"/>
    <property type="match status" value="2"/>
</dbReference>
<dbReference type="SMART" id="SM00179">
    <property type="entry name" value="EGF_CA"/>
    <property type="match status" value="2"/>
</dbReference>
<dbReference type="CDD" id="cd00054">
    <property type="entry name" value="EGF_CA"/>
    <property type="match status" value="1"/>
</dbReference>
<keyword evidence="9" id="KW-1185">Reference proteome</keyword>
<dbReference type="InterPro" id="IPR000742">
    <property type="entry name" value="EGF"/>
</dbReference>
<reference evidence="9" key="1">
    <citation type="submission" date="2024-07" db="EMBL/GenBank/DDBJ databases">
        <title>Two chromosome-level genome assemblies of Korean endemic species Abeliophyllum distichum and Forsythia ovata (Oleaceae).</title>
        <authorList>
            <person name="Jang H."/>
        </authorList>
    </citation>
    <scope>NUCLEOTIDE SEQUENCE [LARGE SCALE GENOMIC DNA]</scope>
</reference>
<dbReference type="InterPro" id="IPR018097">
    <property type="entry name" value="EGF_Ca-bd_CS"/>
</dbReference>
<evidence type="ECO:0000256" key="6">
    <source>
        <dbReference type="PROSITE-ProRule" id="PRU00076"/>
    </source>
</evidence>
<evidence type="ECO:0000313" key="8">
    <source>
        <dbReference type="EMBL" id="KAL2456704.1"/>
    </source>
</evidence>
<keyword evidence="5" id="KW-1015">Disulfide bond</keyword>
<evidence type="ECO:0000256" key="1">
    <source>
        <dbReference type="ARBA" id="ARBA00004167"/>
    </source>
</evidence>
<dbReference type="PROSITE" id="PS01187">
    <property type="entry name" value="EGF_CA"/>
    <property type="match status" value="1"/>
</dbReference>
<feature type="domain" description="EGF-like" evidence="7">
    <location>
        <begin position="299"/>
        <end position="333"/>
    </location>
</feature>
<keyword evidence="8" id="KW-0418">Kinase</keyword>
<dbReference type="InterPro" id="IPR049883">
    <property type="entry name" value="NOTCH1_EGF-like"/>
</dbReference>
<keyword evidence="4" id="KW-0677">Repeat</keyword>
<evidence type="ECO:0000256" key="2">
    <source>
        <dbReference type="ARBA" id="ARBA00022536"/>
    </source>
</evidence>
<keyword evidence="2 6" id="KW-0245">EGF-like domain</keyword>
<evidence type="ECO:0000313" key="9">
    <source>
        <dbReference type="Proteomes" id="UP001604277"/>
    </source>
</evidence>
<comment type="caution">
    <text evidence="6">Lacks conserved residue(s) required for the propagation of feature annotation.</text>
</comment>
<organism evidence="8 9">
    <name type="scientific">Forsythia ovata</name>
    <dbReference type="NCBI Taxonomy" id="205694"/>
    <lineage>
        <taxon>Eukaryota</taxon>
        <taxon>Viridiplantae</taxon>
        <taxon>Streptophyta</taxon>
        <taxon>Embryophyta</taxon>
        <taxon>Tracheophyta</taxon>
        <taxon>Spermatophyta</taxon>
        <taxon>Magnoliopsida</taxon>
        <taxon>eudicotyledons</taxon>
        <taxon>Gunneridae</taxon>
        <taxon>Pentapetalae</taxon>
        <taxon>asterids</taxon>
        <taxon>lamiids</taxon>
        <taxon>Lamiales</taxon>
        <taxon>Oleaceae</taxon>
        <taxon>Forsythieae</taxon>
        <taxon>Forsythia</taxon>
    </lineage>
</organism>
<keyword evidence="8" id="KW-0675">Receptor</keyword>
<dbReference type="Pfam" id="PF13947">
    <property type="entry name" value="GUB_WAK_bind"/>
    <property type="match status" value="1"/>
</dbReference>